<dbReference type="RefSeq" id="YP_010749934.1">
    <property type="nucleotide sequence ID" value="NC_073328.1"/>
</dbReference>
<dbReference type="Pfam" id="PF23847">
    <property type="entry name" value="DUF7211"/>
    <property type="match status" value="1"/>
</dbReference>
<sequence>MSTEVDNYLEHYGVKGMKWGKRQKHTEKRREYRARVRQERQAFQQKHLGNVLKESMKKGEDVLVKTTLQGDYAQTIMTGKQFVEMASKGALLDAKTTDVFARLDKDAGQFVLNDQPNEGYKKSARR</sequence>
<evidence type="ECO:0000313" key="2">
    <source>
        <dbReference type="Proteomes" id="UP000222317"/>
    </source>
</evidence>
<dbReference type="EMBL" id="MF140423">
    <property type="protein sequence ID" value="ASM62287.1"/>
    <property type="molecule type" value="Genomic_DNA"/>
</dbReference>
<protein>
    <submittedName>
        <fullName evidence="1">Uncharacterized protein</fullName>
    </submittedName>
</protein>
<name>A0A221J6F6_9CAUD</name>
<evidence type="ECO:0000313" key="1">
    <source>
        <dbReference type="EMBL" id="ASM62287.1"/>
    </source>
</evidence>
<dbReference type="GeneID" id="79993279"/>
<organism evidence="1 2">
    <name type="scientific">Arthrobacter phage Nightmare</name>
    <dbReference type="NCBI Taxonomy" id="2015864"/>
    <lineage>
        <taxon>Viruses</taxon>
        <taxon>Duplodnaviria</taxon>
        <taxon>Heunggongvirae</taxon>
        <taxon>Uroviricota</taxon>
        <taxon>Caudoviricetes</taxon>
        <taxon>Gordonvirus</taxon>
        <taxon>Gordonvirus nightmare</taxon>
    </lineage>
</organism>
<accession>A0A221J6F6</accession>
<dbReference type="Proteomes" id="UP000222317">
    <property type="component" value="Segment"/>
</dbReference>
<proteinExistence type="predicted"/>
<keyword evidence="2" id="KW-1185">Reference proteome</keyword>
<dbReference type="InterPro" id="IPR055635">
    <property type="entry name" value="DUF7211"/>
</dbReference>
<gene>
    <name evidence="1" type="primary">11</name>
    <name evidence="1" type="ORF">SEA_NIGHTMARE_11</name>
</gene>
<dbReference type="KEGG" id="vg:79993279"/>
<reference evidence="1 2" key="1">
    <citation type="submission" date="2017-05" db="EMBL/GenBank/DDBJ databases">
        <authorList>
            <person name="Sperratore M."/>
            <person name="Moy E.A."/>
            <person name="Dunbar D."/>
            <person name="Schmidt R."/>
            <person name="Baltzegar D.A."/>
            <person name="Young E.C."/>
            <person name="Sides K.F."/>
            <person name="Macialek J."/>
            <person name="Stoner T.H."/>
            <person name="Garlena R.A."/>
            <person name="Russell D.A."/>
            <person name="Pope W.H."/>
            <person name="Jacobs-Sera D."/>
            <person name="Hatfull G.F."/>
        </authorList>
    </citation>
    <scope>NUCLEOTIDE SEQUENCE [LARGE SCALE GENOMIC DNA]</scope>
</reference>